<geneLocation type="plasmid" evidence="10 13">
    <name>unnamed</name>
</geneLocation>
<keyword evidence="3" id="KW-0540">Nuclease</keyword>
<dbReference type="Proteomes" id="UP000092575">
    <property type="component" value="Unassembled WGS sequence"/>
</dbReference>
<keyword evidence="4" id="KW-0479">Metal-binding</keyword>
<evidence type="ECO:0000256" key="4">
    <source>
        <dbReference type="ARBA" id="ARBA00022723"/>
    </source>
</evidence>
<evidence type="ECO:0000256" key="2">
    <source>
        <dbReference type="ARBA" id="ARBA00022649"/>
    </source>
</evidence>
<evidence type="ECO:0000256" key="1">
    <source>
        <dbReference type="ARBA" id="ARBA00001946"/>
    </source>
</evidence>
<evidence type="ECO:0000313" key="11">
    <source>
        <dbReference type="EMBL" id="QPT43613.1"/>
    </source>
</evidence>
<dbReference type="RefSeq" id="WP_067010077.1">
    <property type="nucleotide sequence ID" value="NZ_CP065727.1"/>
</dbReference>
<evidence type="ECO:0000313" key="12">
    <source>
        <dbReference type="Proteomes" id="UP000092575"/>
    </source>
</evidence>
<feature type="domain" description="PIN" evidence="8">
    <location>
        <begin position="2"/>
        <end position="131"/>
    </location>
</feature>
<keyword evidence="5" id="KW-0378">Hydrolase</keyword>
<evidence type="ECO:0000313" key="10">
    <source>
        <dbReference type="EMBL" id="QPT43565.1"/>
    </source>
</evidence>
<dbReference type="PANTHER" id="PTHR33653:SF1">
    <property type="entry name" value="RIBONUCLEASE VAPC2"/>
    <property type="match status" value="1"/>
</dbReference>
<organism evidence="9 12">
    <name type="scientific">Moraxella nonliquefaciens</name>
    <dbReference type="NCBI Taxonomy" id="478"/>
    <lineage>
        <taxon>Bacteria</taxon>
        <taxon>Pseudomonadati</taxon>
        <taxon>Pseudomonadota</taxon>
        <taxon>Gammaproteobacteria</taxon>
        <taxon>Moraxellales</taxon>
        <taxon>Moraxellaceae</taxon>
        <taxon>Moraxella</taxon>
    </lineage>
</organism>
<dbReference type="Gene3D" id="3.40.50.1010">
    <property type="entry name" value="5'-nuclease"/>
    <property type="match status" value="1"/>
</dbReference>
<accession>A0A1B8QHX8</accession>
<dbReference type="SUPFAM" id="SSF88723">
    <property type="entry name" value="PIN domain-like"/>
    <property type="match status" value="1"/>
</dbReference>
<proteinExistence type="inferred from homology"/>
<evidence type="ECO:0000256" key="6">
    <source>
        <dbReference type="ARBA" id="ARBA00022842"/>
    </source>
</evidence>
<keyword evidence="6" id="KW-0460">Magnesium</keyword>
<dbReference type="InterPro" id="IPR050556">
    <property type="entry name" value="Type_II_TA_system_RNase"/>
</dbReference>
<dbReference type="AlphaFoldDB" id="A0A1B8QHX8"/>
<evidence type="ECO:0000313" key="13">
    <source>
        <dbReference type="Proteomes" id="UP000594834"/>
    </source>
</evidence>
<name>A0A1B8QHX8_MORNO</name>
<keyword evidence="13" id="KW-1185">Reference proteome</keyword>
<dbReference type="Pfam" id="PF01850">
    <property type="entry name" value="PIN"/>
    <property type="match status" value="1"/>
</dbReference>
<dbReference type="CDD" id="cd18746">
    <property type="entry name" value="PIN_VapC4-5_FitB-like"/>
    <property type="match status" value="1"/>
</dbReference>
<evidence type="ECO:0000256" key="5">
    <source>
        <dbReference type="ARBA" id="ARBA00022801"/>
    </source>
</evidence>
<protein>
    <submittedName>
        <fullName evidence="10">Type II toxin-antitoxin system VapC family toxin</fullName>
    </submittedName>
</protein>
<dbReference type="GO" id="GO:0046872">
    <property type="term" value="F:metal ion binding"/>
    <property type="evidence" value="ECO:0007669"/>
    <property type="project" value="UniProtKB-KW"/>
</dbReference>
<dbReference type="PANTHER" id="PTHR33653">
    <property type="entry name" value="RIBONUCLEASE VAPC2"/>
    <property type="match status" value="1"/>
</dbReference>
<dbReference type="EMBL" id="CP065727">
    <property type="protein sequence ID" value="QPT43565.1"/>
    <property type="molecule type" value="Genomic_DNA"/>
</dbReference>
<evidence type="ECO:0000313" key="9">
    <source>
        <dbReference type="EMBL" id="OBX82970.1"/>
    </source>
</evidence>
<keyword evidence="2" id="KW-1277">Toxin-antitoxin system</keyword>
<keyword evidence="10" id="KW-0614">Plasmid</keyword>
<dbReference type="STRING" id="478.A7456_06070"/>
<evidence type="ECO:0000259" key="8">
    <source>
        <dbReference type="Pfam" id="PF01850"/>
    </source>
</evidence>
<dbReference type="InterPro" id="IPR002716">
    <property type="entry name" value="PIN_dom"/>
</dbReference>
<sequence length="141" mass="16064">MYLLDTNIISEIRKIPLGKANASVEHWTMTKAPEDWFLSSIVLLELRQGALRSRHNGDITKANTLDKWIDEYVIKEFAGRILPVTEEVALACSPLHVPNQRDKHDALIGATALVHDLILVTDNTKHFKDIDNLRILNPFER</sequence>
<dbReference type="EMBL" id="CP065727">
    <property type="protein sequence ID" value="QPT43613.1"/>
    <property type="molecule type" value="Genomic_DNA"/>
</dbReference>
<reference evidence="10 13" key="2">
    <citation type="submission" date="2020-12" db="EMBL/GenBank/DDBJ databases">
        <title>FDA dAtabase for Regulatory Grade micrObial Sequences (FDA-ARGOS): Supporting development and validation of Infectious Disease Dx tests.</title>
        <authorList>
            <person name="Sproer C."/>
            <person name="Gronow S."/>
            <person name="Severitt S."/>
            <person name="Schroder I."/>
            <person name="Tallon L."/>
            <person name="Sadzewicz L."/>
            <person name="Zhao X."/>
            <person name="Boylan J."/>
            <person name="Ott S."/>
            <person name="Bowen H."/>
            <person name="Vavikolanu K."/>
            <person name="Mehta A."/>
            <person name="Aluvathingal J."/>
            <person name="Nadendla S."/>
            <person name="Lowell S."/>
            <person name="Myers T."/>
            <person name="Yan Y."/>
            <person name="Sichtig H."/>
        </authorList>
    </citation>
    <scope>NUCLEOTIDE SEQUENCE [LARGE SCALE GENOMIC DNA]</scope>
    <source>
        <strain evidence="10 13">FDAARGOS_869</strain>
        <plasmid evidence="10 13">unnamed</plasmid>
    </source>
</reference>
<evidence type="ECO:0000256" key="7">
    <source>
        <dbReference type="ARBA" id="ARBA00038093"/>
    </source>
</evidence>
<dbReference type="InterPro" id="IPR029060">
    <property type="entry name" value="PIN-like_dom_sf"/>
</dbReference>
<gene>
    <name evidence="9" type="ORF">A7456_06070</name>
    <name evidence="11" type="ORF">I6G26_00080</name>
    <name evidence="10" type="ORF">I6G26_00290</name>
</gene>
<dbReference type="GO" id="GO:0016787">
    <property type="term" value="F:hydrolase activity"/>
    <property type="evidence" value="ECO:0007669"/>
    <property type="project" value="UniProtKB-KW"/>
</dbReference>
<dbReference type="EMBL" id="LXTW01000033">
    <property type="protein sequence ID" value="OBX82970.1"/>
    <property type="molecule type" value="Genomic_DNA"/>
</dbReference>
<dbReference type="GO" id="GO:0004518">
    <property type="term" value="F:nuclease activity"/>
    <property type="evidence" value="ECO:0007669"/>
    <property type="project" value="UniProtKB-KW"/>
</dbReference>
<evidence type="ECO:0000256" key="3">
    <source>
        <dbReference type="ARBA" id="ARBA00022722"/>
    </source>
</evidence>
<reference evidence="9 12" key="1">
    <citation type="submission" date="2016-05" db="EMBL/GenBank/DDBJ databases">
        <title>Draft genome sequence of Moraxella nonliquefaciens CCUG 348T.</title>
        <authorList>
            <person name="Salva-Serra F."/>
            <person name="Engstrom-Jakobsson H."/>
            <person name="Thorell K."/>
            <person name="Gonzales-Siles L."/>
            <person name="Karlsson R."/>
            <person name="Boulund F."/>
            <person name="Engstrand L."/>
            <person name="Kristiansson E."/>
            <person name="Moore E."/>
        </authorList>
    </citation>
    <scope>NUCLEOTIDE SEQUENCE [LARGE SCALE GENOMIC DNA]</scope>
    <source>
        <strain evidence="9 12">CCUG 348</strain>
    </source>
</reference>
<dbReference type="Proteomes" id="UP000594834">
    <property type="component" value="Plasmid unnamed"/>
</dbReference>
<comment type="similarity">
    <text evidence="7">Belongs to the PINc/VapC protein family.</text>
</comment>
<comment type="cofactor">
    <cofactor evidence="1">
        <name>Mg(2+)</name>
        <dbReference type="ChEBI" id="CHEBI:18420"/>
    </cofactor>
</comment>